<feature type="compositionally biased region" description="Polar residues" evidence="1">
    <location>
        <begin position="87"/>
        <end position="101"/>
    </location>
</feature>
<feature type="region of interest" description="Disordered" evidence="1">
    <location>
        <begin position="78"/>
        <end position="101"/>
    </location>
</feature>
<feature type="region of interest" description="Disordered" evidence="1">
    <location>
        <begin position="149"/>
        <end position="208"/>
    </location>
</feature>
<protein>
    <submittedName>
        <fullName evidence="2">Uncharacterized protein</fullName>
    </submittedName>
</protein>
<name>A0A3S5B845_9PLAT</name>
<evidence type="ECO:0000256" key="1">
    <source>
        <dbReference type="SAM" id="MobiDB-lite"/>
    </source>
</evidence>
<feature type="compositionally biased region" description="Polar residues" evidence="1">
    <location>
        <begin position="19"/>
        <end position="36"/>
    </location>
</feature>
<dbReference type="AlphaFoldDB" id="A0A3S5B845"/>
<feature type="compositionally biased region" description="Basic and acidic residues" evidence="1">
    <location>
        <begin position="168"/>
        <end position="182"/>
    </location>
</feature>
<comment type="caution">
    <text evidence="2">The sequence shown here is derived from an EMBL/GenBank/DDBJ whole genome shotgun (WGS) entry which is preliminary data.</text>
</comment>
<dbReference type="EMBL" id="CAAALY010260584">
    <property type="protein sequence ID" value="VEL39242.1"/>
    <property type="molecule type" value="Genomic_DNA"/>
</dbReference>
<feature type="compositionally biased region" description="Polar residues" evidence="1">
    <location>
        <begin position="152"/>
        <end position="164"/>
    </location>
</feature>
<keyword evidence="3" id="KW-1185">Reference proteome</keyword>
<organism evidence="2 3">
    <name type="scientific">Protopolystoma xenopodis</name>
    <dbReference type="NCBI Taxonomy" id="117903"/>
    <lineage>
        <taxon>Eukaryota</taxon>
        <taxon>Metazoa</taxon>
        <taxon>Spiralia</taxon>
        <taxon>Lophotrochozoa</taxon>
        <taxon>Platyhelminthes</taxon>
        <taxon>Monogenea</taxon>
        <taxon>Polyopisthocotylea</taxon>
        <taxon>Polystomatidea</taxon>
        <taxon>Polystomatidae</taxon>
        <taxon>Protopolystoma</taxon>
    </lineage>
</organism>
<proteinExistence type="predicted"/>
<dbReference type="Proteomes" id="UP000784294">
    <property type="component" value="Unassembled WGS sequence"/>
</dbReference>
<feature type="region of interest" description="Disordered" evidence="1">
    <location>
        <begin position="13"/>
        <end position="44"/>
    </location>
</feature>
<accession>A0A3S5B845</accession>
<gene>
    <name evidence="2" type="ORF">PXEA_LOCUS32682</name>
</gene>
<reference evidence="2" key="1">
    <citation type="submission" date="2018-11" db="EMBL/GenBank/DDBJ databases">
        <authorList>
            <consortium name="Pathogen Informatics"/>
        </authorList>
    </citation>
    <scope>NUCLEOTIDE SEQUENCE</scope>
</reference>
<sequence>MCNCTRRLAAETEPVHIGRSSSSRVAQHVGATSQAPSAPESEGSACKVNMSSVAREAGFAVTVARATTACAGRCRPRACGPRRGLSKSPSRGLSPNPNKQPSGPVCLLACPSVILSVCTHANQLPPDAVDQSHPASLYRVGIGLGPTDILSAGTTPATDRSSAGWQPAEDRRDSRPGLKIDYTHNPQPPTGPESSSLKRNIFPKGTIGPKACSPDIQSVYPTGWRSSTVQHPLARSTGQVWRARGWGTMLSVESRPPSFDFHVARRDHQLTQSIQRQ</sequence>
<evidence type="ECO:0000313" key="3">
    <source>
        <dbReference type="Proteomes" id="UP000784294"/>
    </source>
</evidence>
<evidence type="ECO:0000313" key="2">
    <source>
        <dbReference type="EMBL" id="VEL39242.1"/>
    </source>
</evidence>